<reference evidence="8" key="2">
    <citation type="submission" date="2020-11" db="EMBL/GenBank/DDBJ databases">
        <authorList>
            <person name="McCartney M.A."/>
            <person name="Auch B."/>
            <person name="Kono T."/>
            <person name="Mallez S."/>
            <person name="Becker A."/>
            <person name="Gohl D.M."/>
            <person name="Silverstein K.A.T."/>
            <person name="Koren S."/>
            <person name="Bechman K.B."/>
            <person name="Herman A."/>
            <person name="Abrahante J.E."/>
            <person name="Garbe J."/>
        </authorList>
    </citation>
    <scope>NUCLEOTIDE SEQUENCE</scope>
    <source>
        <strain evidence="8">Duluth1</strain>
        <tissue evidence="8">Whole animal</tissue>
    </source>
</reference>
<name>A0A9D4CY53_DREPO</name>
<evidence type="ECO:0000313" key="8">
    <source>
        <dbReference type="EMBL" id="KAH3734495.1"/>
    </source>
</evidence>
<dbReference type="GO" id="GO:0005049">
    <property type="term" value="F:nuclear export signal receptor activity"/>
    <property type="evidence" value="ECO:0007669"/>
    <property type="project" value="InterPro"/>
</dbReference>
<dbReference type="GO" id="GO:0005737">
    <property type="term" value="C:cytoplasm"/>
    <property type="evidence" value="ECO:0007669"/>
    <property type="project" value="UniProtKB-SubCell"/>
</dbReference>
<evidence type="ECO:0000256" key="3">
    <source>
        <dbReference type="ARBA" id="ARBA00009466"/>
    </source>
</evidence>
<dbReference type="Proteomes" id="UP000828390">
    <property type="component" value="Unassembled WGS sequence"/>
</dbReference>
<dbReference type="EMBL" id="JAIWYP010000011">
    <property type="protein sequence ID" value="KAH3734495.1"/>
    <property type="molecule type" value="Genomic_DNA"/>
</dbReference>
<evidence type="ECO:0000313" key="9">
    <source>
        <dbReference type="Proteomes" id="UP000828390"/>
    </source>
</evidence>
<proteinExistence type="inferred from homology"/>
<dbReference type="PANTHER" id="PTHR12596:SF1">
    <property type="entry name" value="EXPORTIN-4"/>
    <property type="match status" value="1"/>
</dbReference>
<dbReference type="PANTHER" id="PTHR12596">
    <property type="entry name" value="EXPORTIN 4,7-RELATED"/>
    <property type="match status" value="1"/>
</dbReference>
<dbReference type="InterPro" id="IPR044189">
    <property type="entry name" value="XPO4/7-like"/>
</dbReference>
<evidence type="ECO:0000256" key="5">
    <source>
        <dbReference type="ARBA" id="ARBA00022490"/>
    </source>
</evidence>
<evidence type="ECO:0000256" key="1">
    <source>
        <dbReference type="ARBA" id="ARBA00004123"/>
    </source>
</evidence>
<reference evidence="8" key="1">
    <citation type="journal article" date="2019" name="bioRxiv">
        <title>The Genome of the Zebra Mussel, Dreissena polymorpha: A Resource for Invasive Species Research.</title>
        <authorList>
            <person name="McCartney M.A."/>
            <person name="Auch B."/>
            <person name="Kono T."/>
            <person name="Mallez S."/>
            <person name="Zhang Y."/>
            <person name="Obille A."/>
            <person name="Becker A."/>
            <person name="Abrahante J.E."/>
            <person name="Garbe J."/>
            <person name="Badalamenti J.P."/>
            <person name="Herman A."/>
            <person name="Mangelson H."/>
            <person name="Liachko I."/>
            <person name="Sullivan S."/>
            <person name="Sone E.D."/>
            <person name="Koren S."/>
            <person name="Silverstein K.A.T."/>
            <person name="Beckman K.B."/>
            <person name="Gohl D.M."/>
        </authorList>
    </citation>
    <scope>NUCLEOTIDE SEQUENCE</scope>
    <source>
        <strain evidence="8">Duluth1</strain>
        <tissue evidence="8">Whole animal</tissue>
    </source>
</reference>
<comment type="similarity">
    <text evidence="3">Belongs to the exportin family.</text>
</comment>
<gene>
    <name evidence="8" type="ORF">DPMN_040934</name>
</gene>
<evidence type="ECO:0000256" key="6">
    <source>
        <dbReference type="ARBA" id="ARBA00022927"/>
    </source>
</evidence>
<evidence type="ECO:0000256" key="4">
    <source>
        <dbReference type="ARBA" id="ARBA00022448"/>
    </source>
</evidence>
<keyword evidence="9" id="KW-1185">Reference proteome</keyword>
<sequence length="236" mass="26701">MRVATGSLNCSFDNSIINMINEDIHWLVLVTAHVLTEEAQGETPMIPGEIMRYSIQQSTEIDLNTTLKVLASPTNNIDTIPGASTHTDHAIRLISAVFRLCEVHKQSVTAKMVDTMSPQVTSSVMWLLRRWSRSYLLPDENFYNQMSKAICAGFGRDTDGAQWSVQFLLDKILVYLAAWNAEEKTLQDILQLLVTMVDNRTRNWLGKWLTTGPRSACCRRLHCASCTRPLSWQEPV</sequence>
<evidence type="ECO:0000256" key="2">
    <source>
        <dbReference type="ARBA" id="ARBA00004496"/>
    </source>
</evidence>
<keyword evidence="4" id="KW-0813">Transport</keyword>
<keyword evidence="7" id="KW-0539">Nucleus</keyword>
<comment type="subcellular location">
    <subcellularLocation>
        <location evidence="2">Cytoplasm</location>
    </subcellularLocation>
    <subcellularLocation>
        <location evidence="1">Nucleus</location>
    </subcellularLocation>
</comment>
<organism evidence="8 9">
    <name type="scientific">Dreissena polymorpha</name>
    <name type="common">Zebra mussel</name>
    <name type="synonym">Mytilus polymorpha</name>
    <dbReference type="NCBI Taxonomy" id="45954"/>
    <lineage>
        <taxon>Eukaryota</taxon>
        <taxon>Metazoa</taxon>
        <taxon>Spiralia</taxon>
        <taxon>Lophotrochozoa</taxon>
        <taxon>Mollusca</taxon>
        <taxon>Bivalvia</taxon>
        <taxon>Autobranchia</taxon>
        <taxon>Heteroconchia</taxon>
        <taxon>Euheterodonta</taxon>
        <taxon>Imparidentia</taxon>
        <taxon>Neoheterodontei</taxon>
        <taxon>Myida</taxon>
        <taxon>Dreissenoidea</taxon>
        <taxon>Dreissenidae</taxon>
        <taxon>Dreissena</taxon>
    </lineage>
</organism>
<dbReference type="GO" id="GO:0006611">
    <property type="term" value="P:protein export from nucleus"/>
    <property type="evidence" value="ECO:0007669"/>
    <property type="project" value="TreeGrafter"/>
</dbReference>
<accession>A0A9D4CY53</accession>
<keyword evidence="6" id="KW-0653">Protein transport</keyword>
<evidence type="ECO:0000256" key="7">
    <source>
        <dbReference type="ARBA" id="ARBA00023242"/>
    </source>
</evidence>
<dbReference type="GO" id="GO:0005643">
    <property type="term" value="C:nuclear pore"/>
    <property type="evidence" value="ECO:0007669"/>
    <property type="project" value="TreeGrafter"/>
</dbReference>
<protein>
    <submittedName>
        <fullName evidence="8">Uncharacterized protein</fullName>
    </submittedName>
</protein>
<comment type="caution">
    <text evidence="8">The sequence shown here is derived from an EMBL/GenBank/DDBJ whole genome shotgun (WGS) entry which is preliminary data.</text>
</comment>
<keyword evidence="5" id="KW-0963">Cytoplasm</keyword>
<dbReference type="AlphaFoldDB" id="A0A9D4CY53"/>